<sequence length="169" mass="17370">MGENGVRGAAADTGGAGASGEAPRGRPPGGGGEEGHRNEVLLVGRVTAEPVFRETASGGRLAAWRMCVGRPPREGAARRSDAVYCVGFDTGLHPQVGQWRLGDVVQVTGALRRRVWHGRGDVRSMYEVEACTAALVRRARPASGPPPAEDRDAGAVPAAGPGAGRGSGR</sequence>
<accession>A0A1M6Q7M0</accession>
<dbReference type="SUPFAM" id="SSF50249">
    <property type="entry name" value="Nucleic acid-binding proteins"/>
    <property type="match status" value="1"/>
</dbReference>
<name>A0A1M6Q7M0_9ACTN</name>
<protein>
    <submittedName>
        <fullName evidence="4">Single-stranded DNA-binding protein</fullName>
    </submittedName>
</protein>
<keyword evidence="5" id="KW-1185">Reference proteome</keyword>
<evidence type="ECO:0000256" key="1">
    <source>
        <dbReference type="ARBA" id="ARBA00023125"/>
    </source>
</evidence>
<proteinExistence type="predicted"/>
<dbReference type="Gene3D" id="2.40.50.140">
    <property type="entry name" value="Nucleic acid-binding proteins"/>
    <property type="match status" value="1"/>
</dbReference>
<dbReference type="InterPro" id="IPR012340">
    <property type="entry name" value="NA-bd_OB-fold"/>
</dbReference>
<reference evidence="4" key="1">
    <citation type="submission" date="2016-11" db="EMBL/GenBank/DDBJ databases">
        <authorList>
            <person name="Jaros S."/>
            <person name="Januszkiewicz K."/>
            <person name="Wedrychowicz H."/>
        </authorList>
    </citation>
    <scope>NUCLEOTIDE SEQUENCE [LARGE SCALE GENOMIC DNA]</scope>
    <source>
        <strain evidence="4">CGMCC 4.5723</strain>
    </source>
</reference>
<evidence type="ECO:0000313" key="4">
    <source>
        <dbReference type="EMBL" id="SHK16136.1"/>
    </source>
</evidence>
<dbReference type="STRING" id="758803.SAMN05421803_114130"/>
<dbReference type="Pfam" id="PF00436">
    <property type="entry name" value="SSB"/>
    <property type="match status" value="1"/>
</dbReference>
<gene>
    <name evidence="4" type="ORF">SAMN05421803_114130</name>
</gene>
<organism evidence="4 5">
    <name type="scientific">Nocardiopsis flavescens</name>
    <dbReference type="NCBI Taxonomy" id="758803"/>
    <lineage>
        <taxon>Bacteria</taxon>
        <taxon>Bacillati</taxon>
        <taxon>Actinomycetota</taxon>
        <taxon>Actinomycetes</taxon>
        <taxon>Streptosporangiales</taxon>
        <taxon>Nocardiopsidaceae</taxon>
        <taxon>Nocardiopsis</taxon>
    </lineage>
</organism>
<dbReference type="InterPro" id="IPR000424">
    <property type="entry name" value="Primosome_PriB/ssb"/>
</dbReference>
<feature type="compositionally biased region" description="Low complexity" evidence="3">
    <location>
        <begin position="1"/>
        <end position="13"/>
    </location>
</feature>
<evidence type="ECO:0000256" key="3">
    <source>
        <dbReference type="SAM" id="MobiDB-lite"/>
    </source>
</evidence>
<dbReference type="RefSeq" id="WP_073381204.1">
    <property type="nucleotide sequence ID" value="NZ_FQZK01000014.1"/>
</dbReference>
<dbReference type="EMBL" id="FQZK01000014">
    <property type="protein sequence ID" value="SHK16136.1"/>
    <property type="molecule type" value="Genomic_DNA"/>
</dbReference>
<evidence type="ECO:0000256" key="2">
    <source>
        <dbReference type="PROSITE-ProRule" id="PRU00252"/>
    </source>
</evidence>
<evidence type="ECO:0000313" key="5">
    <source>
        <dbReference type="Proteomes" id="UP000184452"/>
    </source>
</evidence>
<keyword evidence="1 2" id="KW-0238">DNA-binding</keyword>
<dbReference type="AlphaFoldDB" id="A0A1M6Q7M0"/>
<dbReference type="OrthoDB" id="5186768at2"/>
<feature type="region of interest" description="Disordered" evidence="3">
    <location>
        <begin position="1"/>
        <end position="36"/>
    </location>
</feature>
<dbReference type="PROSITE" id="PS50935">
    <property type="entry name" value="SSB"/>
    <property type="match status" value="1"/>
</dbReference>
<dbReference type="GO" id="GO:0003697">
    <property type="term" value="F:single-stranded DNA binding"/>
    <property type="evidence" value="ECO:0007669"/>
    <property type="project" value="InterPro"/>
</dbReference>
<feature type="region of interest" description="Disordered" evidence="3">
    <location>
        <begin position="138"/>
        <end position="169"/>
    </location>
</feature>
<dbReference type="Proteomes" id="UP000184452">
    <property type="component" value="Unassembled WGS sequence"/>
</dbReference>